<evidence type="ECO:0000256" key="3">
    <source>
        <dbReference type="ARBA" id="ARBA00022448"/>
    </source>
</evidence>
<comment type="caution">
    <text evidence="10">The sequence shown here is derived from an EMBL/GenBank/DDBJ whole genome shotgun (WGS) entry which is preliminary data.</text>
</comment>
<dbReference type="RefSeq" id="XP_068357810.1">
    <property type="nucleotide sequence ID" value="XM_068505746.1"/>
</dbReference>
<organism evidence="10 11">
    <name type="scientific">Tritrichomonas foetus</name>
    <dbReference type="NCBI Taxonomy" id="1144522"/>
    <lineage>
        <taxon>Eukaryota</taxon>
        <taxon>Metamonada</taxon>
        <taxon>Parabasalia</taxon>
        <taxon>Tritrichomonadida</taxon>
        <taxon>Tritrichomonadidae</taxon>
        <taxon>Tritrichomonas</taxon>
    </lineage>
</organism>
<dbReference type="Pfam" id="PF00860">
    <property type="entry name" value="Xan_ur_permease"/>
    <property type="match status" value="1"/>
</dbReference>
<feature type="transmembrane region" description="Helical" evidence="8">
    <location>
        <begin position="221"/>
        <end position="240"/>
    </location>
</feature>
<dbReference type="GO" id="GO:0042907">
    <property type="term" value="F:xanthine transmembrane transporter activity"/>
    <property type="evidence" value="ECO:0007669"/>
    <property type="project" value="TreeGrafter"/>
</dbReference>
<evidence type="ECO:0000256" key="2">
    <source>
        <dbReference type="ARBA" id="ARBA00008821"/>
    </source>
</evidence>
<keyword evidence="11" id="KW-1185">Reference proteome</keyword>
<dbReference type="OrthoDB" id="1641903at2759"/>
<evidence type="ECO:0000256" key="4">
    <source>
        <dbReference type="ARBA" id="ARBA00022692"/>
    </source>
</evidence>
<dbReference type="PROSITE" id="PS01116">
    <property type="entry name" value="XANTH_URACIL_PERMASE"/>
    <property type="match status" value="1"/>
</dbReference>
<protein>
    <submittedName>
        <fullName evidence="10">Uracil permease</fullName>
    </submittedName>
</protein>
<keyword evidence="4 8" id="KW-0812">Transmembrane</keyword>
<sequence>MTGVVYFIISVIVYFVGPNRVKKIFPPIVIGPVIMVIGLTLSPSVINSYIVSKYTPDANGNVAIKAYVVWIIAIATALLILGMSTFARGIWQCFPVIFGIVGGYIVAACFQVIDYSSITNAAWILFEPDNFLSTFEFYKYLNWDWNSIAMMCPIAIVTFMEHLGDITTNGAVVGKNFFEDPGLHMTLGGDAVALVIAGLLGGPAITTYGENCGVLAITKNYNPNILLIGACIAVVLGIISKFGGVITSIPGPVIGGASMIMFGVIATMGMKVLIINQVNITKTKNMMIAALILVIGLGFSGGGVVINIEGINISPLALCTLVGILLNLILPEGKDDTPIVQEEEKKEAEEGSSELDNIENDYHDESSSSSSSSTTASSSSSTTASSATTSKSEV</sequence>
<evidence type="ECO:0000256" key="8">
    <source>
        <dbReference type="SAM" id="Phobius"/>
    </source>
</evidence>
<keyword evidence="3" id="KW-0813">Transport</keyword>
<dbReference type="PANTHER" id="PTHR42810">
    <property type="entry name" value="PURINE PERMEASE C1399.01C-RELATED"/>
    <property type="match status" value="1"/>
</dbReference>
<feature type="transmembrane region" description="Helical" evidence="8">
    <location>
        <begin position="312"/>
        <end position="330"/>
    </location>
</feature>
<name>A0A1J4K0B5_9EUKA</name>
<dbReference type="InterPro" id="IPR006043">
    <property type="entry name" value="NCS2"/>
</dbReference>
<comment type="subcellular location">
    <subcellularLocation>
        <location evidence="1">Membrane</location>
        <topology evidence="1">Multi-pass membrane protein</topology>
    </subcellularLocation>
</comment>
<dbReference type="InterPro" id="IPR006042">
    <property type="entry name" value="Xan_ur_permease"/>
</dbReference>
<dbReference type="GO" id="GO:0005886">
    <property type="term" value="C:plasma membrane"/>
    <property type="evidence" value="ECO:0007669"/>
    <property type="project" value="TreeGrafter"/>
</dbReference>
<dbReference type="VEuPathDB" id="TrichDB:TRFO_27752"/>
<dbReference type="VEuPathDB" id="TrichDB:TRFO_27750"/>
<feature type="transmembrane region" description="Helical" evidence="8">
    <location>
        <begin position="6"/>
        <end position="21"/>
    </location>
</feature>
<dbReference type="EMBL" id="MLAK01000784">
    <property type="protein sequence ID" value="OHT04675.1"/>
    <property type="molecule type" value="Genomic_DNA"/>
</dbReference>
<evidence type="ECO:0000256" key="5">
    <source>
        <dbReference type="ARBA" id="ARBA00022989"/>
    </source>
</evidence>
<proteinExistence type="inferred from homology"/>
<comment type="similarity">
    <text evidence="2">Belongs to the nucleobase:cation symporter-2 (NCS2) (TC 2.A.40) family.</text>
</comment>
<feature type="transmembrane region" description="Helical" evidence="8">
    <location>
        <begin position="286"/>
        <end position="306"/>
    </location>
</feature>
<feature type="transmembrane region" description="Helical" evidence="8">
    <location>
        <begin position="252"/>
        <end position="274"/>
    </location>
</feature>
<feature type="compositionally biased region" description="Low complexity" evidence="7">
    <location>
        <begin position="367"/>
        <end position="394"/>
    </location>
</feature>
<evidence type="ECO:0000256" key="6">
    <source>
        <dbReference type="ARBA" id="ARBA00023136"/>
    </source>
</evidence>
<accession>A0A1J4K0B5</accession>
<feature type="transmembrane region" description="Helical" evidence="8">
    <location>
        <begin position="191"/>
        <end position="209"/>
    </location>
</feature>
<feature type="transmembrane region" description="Helical" evidence="8">
    <location>
        <begin position="28"/>
        <end position="50"/>
    </location>
</feature>
<dbReference type="GeneID" id="94840450"/>
<dbReference type="AlphaFoldDB" id="A0A1J4K0B5"/>
<feature type="transmembrane region" description="Helical" evidence="8">
    <location>
        <begin position="93"/>
        <end position="113"/>
    </location>
</feature>
<evidence type="ECO:0000313" key="10">
    <source>
        <dbReference type="EMBL" id="OHT04675.1"/>
    </source>
</evidence>
<dbReference type="EMBL" id="MLAK01000784">
    <property type="protein sequence ID" value="OHT04674.1"/>
    <property type="molecule type" value="Genomic_DNA"/>
</dbReference>
<evidence type="ECO:0000256" key="1">
    <source>
        <dbReference type="ARBA" id="ARBA00004141"/>
    </source>
</evidence>
<dbReference type="RefSeq" id="XP_068357811.1">
    <property type="nucleotide sequence ID" value="XM_068505747.1"/>
</dbReference>
<reference evidence="10" key="2">
    <citation type="submission" date="2016-10" db="EMBL/GenBank/DDBJ databases">
        <authorList>
            <person name="de Groot N.N."/>
        </authorList>
    </citation>
    <scope>NUCLEOTIDE SEQUENCE [LARGE SCALE GENOMIC DNA]</scope>
    <source>
        <strain evidence="10">K</strain>
    </source>
</reference>
<evidence type="ECO:0000313" key="11">
    <source>
        <dbReference type="Proteomes" id="UP000179807"/>
    </source>
</evidence>
<feature type="compositionally biased region" description="Basic and acidic residues" evidence="7">
    <location>
        <begin position="339"/>
        <end position="349"/>
    </location>
</feature>
<feature type="compositionally biased region" description="Acidic residues" evidence="7">
    <location>
        <begin position="350"/>
        <end position="359"/>
    </location>
</feature>
<gene>
    <name evidence="10" type="primary">pyrP</name>
    <name evidence="9" type="ORF">TRFO_27750</name>
    <name evidence="10" type="ORF">TRFO_27752</name>
</gene>
<keyword evidence="6 8" id="KW-0472">Membrane</keyword>
<evidence type="ECO:0000313" key="9">
    <source>
        <dbReference type="EMBL" id="OHT04674.1"/>
    </source>
</evidence>
<dbReference type="Proteomes" id="UP000179807">
    <property type="component" value="Unassembled WGS sequence"/>
</dbReference>
<dbReference type="PANTHER" id="PTHR42810:SF2">
    <property type="entry name" value="PURINE PERMEASE C1399.01C-RELATED"/>
    <property type="match status" value="1"/>
</dbReference>
<evidence type="ECO:0000256" key="7">
    <source>
        <dbReference type="SAM" id="MobiDB-lite"/>
    </source>
</evidence>
<feature type="region of interest" description="Disordered" evidence="7">
    <location>
        <begin position="339"/>
        <end position="394"/>
    </location>
</feature>
<keyword evidence="5 8" id="KW-1133">Transmembrane helix</keyword>
<feature type="transmembrane region" description="Helical" evidence="8">
    <location>
        <begin position="62"/>
        <end position="81"/>
    </location>
</feature>
<dbReference type="GeneID" id="94840451"/>
<reference evidence="11" key="1">
    <citation type="submission" date="2016-10" db="EMBL/GenBank/DDBJ databases">
        <authorList>
            <person name="Benchimol M."/>
            <person name="Almeida L.G."/>
            <person name="Vasconcelos A.T."/>
            <person name="Perreira-Neves A."/>
            <person name="Rosa I.A."/>
            <person name="Tasca T."/>
            <person name="Bogo M.R."/>
            <person name="de Souza W."/>
        </authorList>
    </citation>
    <scope>NUCLEOTIDE SEQUENCE [LARGE SCALE GENOMIC DNA]</scope>
    <source>
        <strain evidence="11">K</strain>
    </source>
</reference>